<dbReference type="SUPFAM" id="SSF51905">
    <property type="entry name" value="FAD/NAD(P)-binding domain"/>
    <property type="match status" value="1"/>
</dbReference>
<proteinExistence type="predicted"/>
<accession>A0AA38RBZ3</accession>
<dbReference type="GO" id="GO:0005737">
    <property type="term" value="C:cytoplasm"/>
    <property type="evidence" value="ECO:0007669"/>
    <property type="project" value="TreeGrafter"/>
</dbReference>
<evidence type="ECO:0000259" key="2">
    <source>
        <dbReference type="Pfam" id="PF01266"/>
    </source>
</evidence>
<dbReference type="Gene3D" id="3.30.9.10">
    <property type="entry name" value="D-Amino Acid Oxidase, subunit A, domain 2"/>
    <property type="match status" value="1"/>
</dbReference>
<dbReference type="Pfam" id="PF01266">
    <property type="entry name" value="DAO"/>
    <property type="match status" value="1"/>
</dbReference>
<gene>
    <name evidence="3" type="ORF">NKR23_g7277</name>
</gene>
<dbReference type="AlphaFoldDB" id="A0AA38RBZ3"/>
<name>A0AA38RBZ3_9PEZI</name>
<feature type="region of interest" description="Disordered" evidence="1">
    <location>
        <begin position="1"/>
        <end position="23"/>
    </location>
</feature>
<evidence type="ECO:0000313" key="3">
    <source>
        <dbReference type="EMBL" id="KAJ9142341.1"/>
    </source>
</evidence>
<reference evidence="3" key="1">
    <citation type="submission" date="2022-07" db="EMBL/GenBank/DDBJ databases">
        <title>Fungi with potential for degradation of polypropylene.</title>
        <authorList>
            <person name="Gostincar C."/>
        </authorList>
    </citation>
    <scope>NUCLEOTIDE SEQUENCE</scope>
    <source>
        <strain evidence="3">EXF-13308</strain>
    </source>
</reference>
<evidence type="ECO:0000256" key="1">
    <source>
        <dbReference type="SAM" id="MobiDB-lite"/>
    </source>
</evidence>
<organism evidence="3 4">
    <name type="scientific">Pleurostoma richardsiae</name>
    <dbReference type="NCBI Taxonomy" id="41990"/>
    <lineage>
        <taxon>Eukaryota</taxon>
        <taxon>Fungi</taxon>
        <taxon>Dikarya</taxon>
        <taxon>Ascomycota</taxon>
        <taxon>Pezizomycotina</taxon>
        <taxon>Sordariomycetes</taxon>
        <taxon>Sordariomycetidae</taxon>
        <taxon>Calosphaeriales</taxon>
        <taxon>Pleurostomataceae</taxon>
        <taxon>Pleurostoma</taxon>
    </lineage>
</organism>
<comment type="caution">
    <text evidence="3">The sequence shown here is derived from an EMBL/GenBank/DDBJ whole genome shotgun (WGS) entry which is preliminary data.</text>
</comment>
<sequence length="473" mass="50512">MDERASIPVTLPRDNPTQSYWQDPPDDIADLRSTAALPETADVVIIGSGITGAAVAWNLLQAEQPPRIVMLEARQACSGATGRNGGHTKAASYRSFLDHASALGAPAAAQIARLELANIDAVHAFAAQHAIPCDSTPCQTVDVIYDPAQWARAHEAVAAMREALGADDPAAQYAFHGPEETRERFLCKGEEEGRPCGAVSYAAGSLSAYKFGVGVLKLCLARGLNLQTGTPALALSRGGDGTWAVETPRGSVAAKRVVLATNGYTARLWKRFQGVIVPLRGQITAHRPGANMPAGTLPGTYSFIYEKGYEYMIPRPPGSKFAGDIVIGGGLVRAPDEGLAEYGTTDDTTVNPVIGAYLRETTPRYFGSAWGADDPAGRIRKEWTGIMGYSPDGLPFVGEVPGEEGLWMSCSFQGHGMVLCWMCARALGEMMNGRDGPQLAKWFPDAFRINEERLRKKFVGRLHTAAPVDAPAA</sequence>
<protein>
    <submittedName>
        <fullName evidence="3">FAD dependent oxidoreductase</fullName>
    </submittedName>
</protein>
<dbReference type="Gene3D" id="3.50.50.60">
    <property type="entry name" value="FAD/NAD(P)-binding domain"/>
    <property type="match status" value="1"/>
</dbReference>
<dbReference type="InterPro" id="IPR006076">
    <property type="entry name" value="FAD-dep_OxRdtase"/>
</dbReference>
<dbReference type="InterPro" id="IPR036188">
    <property type="entry name" value="FAD/NAD-bd_sf"/>
</dbReference>
<dbReference type="PANTHER" id="PTHR13847:SF284">
    <property type="entry name" value="FAD DEPENDENT OXIDOREDUCTASE DOMAIN-CONTAINING PROTEIN"/>
    <property type="match status" value="1"/>
</dbReference>
<dbReference type="EMBL" id="JANBVO010000022">
    <property type="protein sequence ID" value="KAJ9142341.1"/>
    <property type="molecule type" value="Genomic_DNA"/>
</dbReference>
<feature type="domain" description="FAD dependent oxidoreductase" evidence="2">
    <location>
        <begin position="42"/>
        <end position="429"/>
    </location>
</feature>
<evidence type="ECO:0000313" key="4">
    <source>
        <dbReference type="Proteomes" id="UP001174694"/>
    </source>
</evidence>
<dbReference type="PANTHER" id="PTHR13847">
    <property type="entry name" value="SARCOSINE DEHYDROGENASE-RELATED"/>
    <property type="match status" value="1"/>
</dbReference>
<dbReference type="Proteomes" id="UP001174694">
    <property type="component" value="Unassembled WGS sequence"/>
</dbReference>
<keyword evidence="4" id="KW-1185">Reference proteome</keyword>